<sequence>MMGKLGLRFNTPPPAIRKATLAAILIGTSFLAHSQDKADVILYNGKLITMDEQQPNAQALAVKGRHIIAVGNNETVKKWSGPNTKEINLTGQTVIPGLIDAHLHGIRGGRTFLFETYWFDTKNLPDALNKLSQSAAQKNTAQWVAVAGSWIPEQFAEKRDPTVQELNQAVPHHPAYIQSLYDYALLNQKAIETLKLNSPQPDVPAGIVIERDDKGLATGKLRGTIGSFNQLFAQISQTSDVEKNLNAFVRYLNKRGVVGFIDPSAGHEQAYRDFFKLQQQQPLRIRVGYRLSAPPGNETEWFKQRLAFRPAIHDDGRIAFLGFGESLVMAMNDGVRMSSGFKSSAQSQQEQFKVLQLAAQEGVAVEIHAYTDDSADAILDLISEVAKSYDIAPLRWSIAHLNTGTPETITRMKKLGLAYSVQMGPYFESPAIGRANGKTVAALSSPVQPALEQGVIVAGGTDATRIGVAGVWHAIEYHVTGKALDGSVRHDTRQLSREDALKMYTRNAAWLAFAEQQRGSLREGKFADFAVLNQDIMAIPADKLHQTESLLTFVDGQQVYPEL</sequence>
<keyword evidence="3" id="KW-0378">Hydrolase</keyword>
<comment type="caution">
    <text evidence="3">The sequence shown here is derived from an EMBL/GenBank/DDBJ whole genome shotgun (WGS) entry which is preliminary data.</text>
</comment>
<dbReference type="InterPro" id="IPR013108">
    <property type="entry name" value="Amidohydro_3"/>
</dbReference>
<accession>A0A5B0T1B2</accession>
<dbReference type="Pfam" id="PF07969">
    <property type="entry name" value="Amidohydro_3"/>
    <property type="match status" value="1"/>
</dbReference>
<keyword evidence="1" id="KW-0732">Signal</keyword>
<dbReference type="InterPro" id="IPR011059">
    <property type="entry name" value="Metal-dep_hydrolase_composite"/>
</dbReference>
<evidence type="ECO:0000313" key="3">
    <source>
        <dbReference type="EMBL" id="KAA1143912.1"/>
    </source>
</evidence>
<name>A0A5B0T1B2_9ENTR</name>
<dbReference type="InterPro" id="IPR032466">
    <property type="entry name" value="Metal_Hydrolase"/>
</dbReference>
<feature type="signal peptide" evidence="1">
    <location>
        <begin position="1"/>
        <end position="34"/>
    </location>
</feature>
<dbReference type="EMBL" id="VTZD01000013">
    <property type="protein sequence ID" value="KAA1143912.1"/>
    <property type="molecule type" value="Genomic_DNA"/>
</dbReference>
<dbReference type="PANTHER" id="PTHR22642:SF21">
    <property type="entry name" value="PERIPLASMIC PROTEIN"/>
    <property type="match status" value="1"/>
</dbReference>
<dbReference type="PANTHER" id="PTHR22642">
    <property type="entry name" value="IMIDAZOLONEPROPIONASE"/>
    <property type="match status" value="1"/>
</dbReference>
<organism evidence="3 4">
    <name type="scientific">Citrobacter portucalensis</name>
    <dbReference type="NCBI Taxonomy" id="1639133"/>
    <lineage>
        <taxon>Bacteria</taxon>
        <taxon>Pseudomonadati</taxon>
        <taxon>Pseudomonadota</taxon>
        <taxon>Gammaproteobacteria</taxon>
        <taxon>Enterobacterales</taxon>
        <taxon>Enterobacteriaceae</taxon>
        <taxon>Citrobacter</taxon>
        <taxon>Citrobacter freundii complex</taxon>
    </lineage>
</organism>
<dbReference type="GO" id="GO:0016810">
    <property type="term" value="F:hydrolase activity, acting on carbon-nitrogen (but not peptide) bonds"/>
    <property type="evidence" value="ECO:0007669"/>
    <property type="project" value="InterPro"/>
</dbReference>
<dbReference type="SUPFAM" id="SSF51556">
    <property type="entry name" value="Metallo-dependent hydrolases"/>
    <property type="match status" value="1"/>
</dbReference>
<dbReference type="AlphaFoldDB" id="A0A5B0T1B2"/>
<dbReference type="InterPro" id="IPR033932">
    <property type="entry name" value="YtcJ-like"/>
</dbReference>
<feature type="domain" description="Amidohydrolase 3" evidence="2">
    <location>
        <begin position="85"/>
        <end position="560"/>
    </location>
</feature>
<dbReference type="SUPFAM" id="SSF51338">
    <property type="entry name" value="Composite domain of metallo-dependent hydrolases"/>
    <property type="match status" value="1"/>
</dbReference>
<dbReference type="Gene3D" id="3.10.310.70">
    <property type="match status" value="1"/>
</dbReference>
<proteinExistence type="predicted"/>
<reference evidence="3 4" key="1">
    <citation type="submission" date="2019-08" db="EMBL/GenBank/DDBJ databases">
        <title>Draft genome sequence of Citrobacter portucalensis strain isolated from green turtle.</title>
        <authorList>
            <person name="Fernandes M.R."/>
            <person name="Sellera F.P."/>
            <person name="Goldeberg D.W."/>
            <person name="Costa D.C."/>
            <person name="Lincopan N."/>
        </authorList>
    </citation>
    <scope>NUCLEOTIDE SEQUENCE [LARGE SCALE GENOMIC DNA]</scope>
    <source>
        <strain evidence="3 4">TV06</strain>
    </source>
</reference>
<dbReference type="RefSeq" id="WP_149607719.1">
    <property type="nucleotide sequence ID" value="NZ_VTZD01000013.1"/>
</dbReference>
<evidence type="ECO:0000256" key="1">
    <source>
        <dbReference type="SAM" id="SignalP"/>
    </source>
</evidence>
<evidence type="ECO:0000313" key="4">
    <source>
        <dbReference type="Proteomes" id="UP000323297"/>
    </source>
</evidence>
<evidence type="ECO:0000259" key="2">
    <source>
        <dbReference type="Pfam" id="PF07969"/>
    </source>
</evidence>
<feature type="chain" id="PRO_5023101343" evidence="1">
    <location>
        <begin position="35"/>
        <end position="563"/>
    </location>
</feature>
<dbReference type="Proteomes" id="UP000323297">
    <property type="component" value="Unassembled WGS sequence"/>
</dbReference>
<dbReference type="Gene3D" id="3.20.20.140">
    <property type="entry name" value="Metal-dependent hydrolases"/>
    <property type="match status" value="1"/>
</dbReference>
<gene>
    <name evidence="3" type="ORF">D3H66_11915</name>
</gene>
<protein>
    <submittedName>
        <fullName evidence="3">Amidohydrolase</fullName>
    </submittedName>
</protein>
<dbReference type="CDD" id="cd01300">
    <property type="entry name" value="YtcJ_like"/>
    <property type="match status" value="1"/>
</dbReference>
<dbReference type="Gene3D" id="2.30.40.10">
    <property type="entry name" value="Urease, subunit C, domain 1"/>
    <property type="match status" value="1"/>
</dbReference>